<organism evidence="9">
    <name type="scientific">Lankesteria abbotti</name>
    <dbReference type="NCBI Taxonomy" id="340204"/>
    <lineage>
        <taxon>Eukaryota</taxon>
        <taxon>Sar</taxon>
        <taxon>Alveolata</taxon>
        <taxon>Apicomplexa</taxon>
        <taxon>Conoidasida</taxon>
        <taxon>Gregarinasina</taxon>
        <taxon>Eugregarinorida</taxon>
        <taxon>Lecudinidae</taxon>
        <taxon>Lankesteria</taxon>
    </lineage>
</organism>
<gene>
    <name evidence="9" type="ORF">LABB0372_LOCUS1177</name>
</gene>
<protein>
    <recommendedName>
        <fullName evidence="6">Protein YIPF</fullName>
    </recommendedName>
</protein>
<feature type="region of interest" description="Disordered" evidence="7">
    <location>
        <begin position="1"/>
        <end position="23"/>
    </location>
</feature>
<evidence type="ECO:0000256" key="2">
    <source>
        <dbReference type="ARBA" id="ARBA00010596"/>
    </source>
</evidence>
<feature type="transmembrane region" description="Helical" evidence="6">
    <location>
        <begin position="236"/>
        <end position="253"/>
    </location>
</feature>
<comment type="caution">
    <text evidence="6">Lacks conserved residue(s) required for the propagation of feature annotation.</text>
</comment>
<keyword evidence="4 6" id="KW-1133">Transmembrane helix</keyword>
<dbReference type="Pfam" id="PF04893">
    <property type="entry name" value="Yip1"/>
    <property type="match status" value="1"/>
</dbReference>
<comment type="subcellular location">
    <subcellularLocation>
        <location evidence="6">Golgi apparatus membrane</location>
        <topology evidence="6">Multi-pass membrane protein</topology>
    </subcellularLocation>
    <subcellularLocation>
        <location evidence="1">Membrane</location>
        <topology evidence="1">Multi-pass membrane protein</topology>
    </subcellularLocation>
</comment>
<accession>A0A7S2QRH9</accession>
<comment type="similarity">
    <text evidence="2 6">Belongs to the YIP1 family.</text>
</comment>
<dbReference type="GO" id="GO:0006888">
    <property type="term" value="P:endoplasmic reticulum to Golgi vesicle-mediated transport"/>
    <property type="evidence" value="ECO:0007669"/>
    <property type="project" value="InterPro"/>
</dbReference>
<evidence type="ECO:0000256" key="1">
    <source>
        <dbReference type="ARBA" id="ARBA00004141"/>
    </source>
</evidence>
<feature type="transmembrane region" description="Helical" evidence="6">
    <location>
        <begin position="147"/>
        <end position="166"/>
    </location>
</feature>
<dbReference type="PANTHER" id="PTHR21236">
    <property type="entry name" value="GOLGI MEMBRANE PROTEIN YIP1"/>
    <property type="match status" value="1"/>
</dbReference>
<feature type="transmembrane region" description="Helical" evidence="6">
    <location>
        <begin position="204"/>
        <end position="224"/>
    </location>
</feature>
<keyword evidence="3 6" id="KW-0812">Transmembrane</keyword>
<dbReference type="GO" id="GO:0000139">
    <property type="term" value="C:Golgi membrane"/>
    <property type="evidence" value="ECO:0007669"/>
    <property type="project" value="UniProtKB-SubCell"/>
</dbReference>
<dbReference type="EMBL" id="HBHB01002552">
    <property type="protein sequence ID" value="CAD9649721.1"/>
    <property type="molecule type" value="Transcribed_RNA"/>
</dbReference>
<proteinExistence type="inferred from homology"/>
<evidence type="ECO:0000256" key="7">
    <source>
        <dbReference type="SAM" id="MobiDB-lite"/>
    </source>
</evidence>
<feature type="transmembrane region" description="Helical" evidence="6">
    <location>
        <begin position="178"/>
        <end position="198"/>
    </location>
</feature>
<dbReference type="InterPro" id="IPR045231">
    <property type="entry name" value="Yip1/4-like"/>
</dbReference>
<feature type="compositionally biased region" description="Low complexity" evidence="7">
    <location>
        <begin position="10"/>
        <end position="21"/>
    </location>
</feature>
<keyword evidence="5 6" id="KW-0472">Membrane</keyword>
<dbReference type="GO" id="GO:0048280">
    <property type="term" value="P:vesicle fusion with Golgi apparatus"/>
    <property type="evidence" value="ECO:0007669"/>
    <property type="project" value="TreeGrafter"/>
</dbReference>
<evidence type="ECO:0000313" key="9">
    <source>
        <dbReference type="EMBL" id="CAD9649721.1"/>
    </source>
</evidence>
<evidence type="ECO:0000256" key="4">
    <source>
        <dbReference type="ARBA" id="ARBA00022989"/>
    </source>
</evidence>
<reference evidence="9" key="1">
    <citation type="submission" date="2021-01" db="EMBL/GenBank/DDBJ databases">
        <authorList>
            <person name="Corre E."/>
            <person name="Pelletier E."/>
            <person name="Niang G."/>
            <person name="Scheremetjew M."/>
            <person name="Finn R."/>
            <person name="Kale V."/>
            <person name="Holt S."/>
            <person name="Cochrane G."/>
            <person name="Meng A."/>
            <person name="Brown T."/>
            <person name="Cohen L."/>
        </authorList>
    </citation>
    <scope>NUCLEOTIDE SEQUENCE</scope>
    <source>
        <strain evidence="9">Grappler Inlet BC</strain>
    </source>
</reference>
<evidence type="ECO:0000256" key="5">
    <source>
        <dbReference type="ARBA" id="ARBA00023136"/>
    </source>
</evidence>
<dbReference type="InterPro" id="IPR006977">
    <property type="entry name" value="Yip1_dom"/>
</dbReference>
<name>A0A7S2QRH9_9APIC</name>
<dbReference type="AlphaFoldDB" id="A0A7S2QRH9"/>
<dbReference type="GO" id="GO:0005802">
    <property type="term" value="C:trans-Golgi network"/>
    <property type="evidence" value="ECO:0007669"/>
    <property type="project" value="TreeGrafter"/>
</dbReference>
<evidence type="ECO:0000256" key="3">
    <source>
        <dbReference type="ARBA" id="ARBA00022692"/>
    </source>
</evidence>
<evidence type="ECO:0000256" key="6">
    <source>
        <dbReference type="RuleBase" id="RU361264"/>
    </source>
</evidence>
<feature type="domain" description="Yip1" evidence="8">
    <location>
        <begin position="110"/>
        <end position="251"/>
    </location>
</feature>
<sequence>MSNKNNNYSTAQQPQQTPFAQLIAGPEGASDLRFLGGPSEPNTQDGHETYFQKQLPISGPFMSSLHSPIPSQSRTPDEDFYEFGDEIPLLEELGIRPEHIVKRMKSVLFFHKLDHDLLVDSDMSGPLFVAMSLGFCLLLSGKLHFGYIYGLGIVGCLGSYVLLNLMSSKDSIDLYRTMSILGYSLIPVVLLAFVSIFLPLRTTYGSVFSVLCILWCTATASRFFETALMMHHQKYLVAYPIGLLYTCFVLITVF</sequence>
<evidence type="ECO:0000259" key="8">
    <source>
        <dbReference type="Pfam" id="PF04893"/>
    </source>
</evidence>
<dbReference type="PANTHER" id="PTHR21236:SF2">
    <property type="entry name" value="PROTEIN YIPF"/>
    <property type="match status" value="1"/>
</dbReference>